<dbReference type="Gene3D" id="3.90.850.10">
    <property type="entry name" value="Fumarylacetoacetase-like, C-terminal domain"/>
    <property type="match status" value="1"/>
</dbReference>
<dbReference type="Proteomes" id="UP000741360">
    <property type="component" value="Unassembled WGS sequence"/>
</dbReference>
<gene>
    <name evidence="4" type="ORF">HYY65_07780</name>
</gene>
<dbReference type="PANTHER" id="PTHR42796">
    <property type="entry name" value="FUMARYLACETOACETATE HYDROLASE DOMAIN-CONTAINING PROTEIN 2A-RELATED"/>
    <property type="match status" value="1"/>
</dbReference>
<dbReference type="AlphaFoldDB" id="A0A932GQ78"/>
<dbReference type="SUPFAM" id="SSF56529">
    <property type="entry name" value="FAH"/>
    <property type="match status" value="1"/>
</dbReference>
<dbReference type="Pfam" id="PF01557">
    <property type="entry name" value="FAA_hydrolase"/>
    <property type="match status" value="1"/>
</dbReference>
<keyword evidence="4" id="KW-0378">Hydrolase</keyword>
<evidence type="ECO:0000259" key="3">
    <source>
        <dbReference type="Pfam" id="PF01557"/>
    </source>
</evidence>
<reference evidence="4" key="1">
    <citation type="submission" date="2020-07" db="EMBL/GenBank/DDBJ databases">
        <title>Huge and variable diversity of episymbiotic CPR bacteria and DPANN archaea in groundwater ecosystems.</title>
        <authorList>
            <person name="He C.Y."/>
            <person name="Keren R."/>
            <person name="Whittaker M."/>
            <person name="Farag I.F."/>
            <person name="Doudna J."/>
            <person name="Cate J.H.D."/>
            <person name="Banfield J.F."/>
        </authorList>
    </citation>
    <scope>NUCLEOTIDE SEQUENCE</scope>
    <source>
        <strain evidence="4">NC_groundwater_717_Ag_S-0.2um_59_8</strain>
    </source>
</reference>
<dbReference type="GO" id="GO:0016853">
    <property type="term" value="F:isomerase activity"/>
    <property type="evidence" value="ECO:0007669"/>
    <property type="project" value="UniProtKB-ARBA"/>
</dbReference>
<dbReference type="EMBL" id="JACPSX010000147">
    <property type="protein sequence ID" value="MBI3014940.1"/>
    <property type="molecule type" value="Genomic_DNA"/>
</dbReference>
<dbReference type="PANTHER" id="PTHR42796:SF4">
    <property type="entry name" value="FUMARYLACETOACETATE HYDROLASE DOMAIN-CONTAINING PROTEIN 2A"/>
    <property type="match status" value="1"/>
</dbReference>
<evidence type="ECO:0000313" key="4">
    <source>
        <dbReference type="EMBL" id="MBI3014940.1"/>
    </source>
</evidence>
<dbReference type="InterPro" id="IPR036663">
    <property type="entry name" value="Fumarylacetoacetase_C_sf"/>
</dbReference>
<organism evidence="4 5">
    <name type="scientific">Tectimicrobiota bacterium</name>
    <dbReference type="NCBI Taxonomy" id="2528274"/>
    <lineage>
        <taxon>Bacteria</taxon>
        <taxon>Pseudomonadati</taxon>
        <taxon>Nitrospinota/Tectimicrobiota group</taxon>
        <taxon>Candidatus Tectimicrobiota</taxon>
    </lineage>
</organism>
<dbReference type="GO" id="GO:0046872">
    <property type="term" value="F:metal ion binding"/>
    <property type="evidence" value="ECO:0007669"/>
    <property type="project" value="UniProtKB-KW"/>
</dbReference>
<feature type="domain" description="Fumarylacetoacetase-like C-terminal" evidence="3">
    <location>
        <begin position="107"/>
        <end position="311"/>
    </location>
</feature>
<dbReference type="InterPro" id="IPR011234">
    <property type="entry name" value="Fumarylacetoacetase-like_C"/>
</dbReference>
<comment type="caution">
    <text evidence="4">The sequence shown here is derived from an EMBL/GenBank/DDBJ whole genome shotgun (WGS) entry which is preliminary data.</text>
</comment>
<dbReference type="FunFam" id="3.90.850.10:FF:000002">
    <property type="entry name" value="2-hydroxyhepta-2,4-diene-1,7-dioate isomerase"/>
    <property type="match status" value="1"/>
</dbReference>
<dbReference type="GO" id="GO:0019752">
    <property type="term" value="P:carboxylic acid metabolic process"/>
    <property type="evidence" value="ECO:0007669"/>
    <property type="project" value="UniProtKB-ARBA"/>
</dbReference>
<evidence type="ECO:0000256" key="2">
    <source>
        <dbReference type="ARBA" id="ARBA00022723"/>
    </source>
</evidence>
<dbReference type="GO" id="GO:0016787">
    <property type="term" value="F:hydrolase activity"/>
    <property type="evidence" value="ECO:0007669"/>
    <property type="project" value="UniProtKB-KW"/>
</dbReference>
<protein>
    <submittedName>
        <fullName evidence="4">Fumarylacetoacetate hydrolase family protein</fullName>
    </submittedName>
</protein>
<sequence>MKLVTYRREGTTRLGGLSDDGVVDLQRAYRFVLKHKGEGDRAALEMPAEMRSLLAGGEIALGRVKETLAVIHFLLKEKKDTAKWQSEGIYFPLNAVSLAPPVPNPGKIICLGKNYKAHAEETGGDIPTIPIVFARFASTLLGPYDPIPIPRASDKIDYEGEMAVVIGKRGRHIREEEAMEHVAGYMILNDVSARDYQQKTSQWTLGKNFDASAPTGPALITKEEVADPHNLDIRTIVSGDMLQDSNTSLLIFQIPYLIAYLSEVFALEPGDIISTGTPDGVGFVRKPPRFLKPGDRVRVEVSGLGFIDNPVIAEAL</sequence>
<name>A0A932GQ78_UNCTE</name>
<evidence type="ECO:0000313" key="5">
    <source>
        <dbReference type="Proteomes" id="UP000741360"/>
    </source>
</evidence>
<dbReference type="InterPro" id="IPR051121">
    <property type="entry name" value="FAH"/>
</dbReference>
<keyword evidence="2" id="KW-0479">Metal-binding</keyword>
<comment type="similarity">
    <text evidence="1">Belongs to the FAH family.</text>
</comment>
<evidence type="ECO:0000256" key="1">
    <source>
        <dbReference type="ARBA" id="ARBA00010211"/>
    </source>
</evidence>
<proteinExistence type="inferred from homology"/>
<accession>A0A932GQ78</accession>